<name>A0A9E2NT66_9GAMM</name>
<sequence length="162" mass="18111">MPTTKKMTSFNPHIFHAFYDWLIENDITPHLVVNANRPGVVVPRQFVQNGTIILSISPLATREMSINRRDISFVARFQGQDQHVVVPYTAMQELFAVETSTSFPISLWMNEQDDDMALEDGSEDDEMHFAPVVNPVADVQASSADKASDDGPSFTIVPKSKD</sequence>
<dbReference type="InterPro" id="IPR036760">
    <property type="entry name" value="SspB-like_sf"/>
</dbReference>
<dbReference type="PANTHER" id="PTHR37486">
    <property type="entry name" value="STRINGENT STARVATION PROTEIN B"/>
    <property type="match status" value="1"/>
</dbReference>
<dbReference type="AlphaFoldDB" id="A0A9E2NT66"/>
<dbReference type="GO" id="GO:0005829">
    <property type="term" value="C:cytosol"/>
    <property type="evidence" value="ECO:0007669"/>
    <property type="project" value="TreeGrafter"/>
</dbReference>
<gene>
    <name evidence="2" type="ORF">IAA31_01500</name>
</gene>
<dbReference type="PANTHER" id="PTHR37486:SF1">
    <property type="entry name" value="STRINGENT STARVATION PROTEIN B"/>
    <property type="match status" value="1"/>
</dbReference>
<feature type="region of interest" description="Disordered" evidence="1">
    <location>
        <begin position="140"/>
        <end position="162"/>
    </location>
</feature>
<dbReference type="GO" id="GO:0008233">
    <property type="term" value="F:peptidase activity"/>
    <property type="evidence" value="ECO:0007669"/>
    <property type="project" value="UniProtKB-KW"/>
</dbReference>
<dbReference type="SUPFAM" id="SSF101738">
    <property type="entry name" value="SspB-like"/>
    <property type="match status" value="1"/>
</dbReference>
<reference evidence="2" key="1">
    <citation type="journal article" date="2021" name="PeerJ">
        <title>Extensive microbial diversity within the chicken gut microbiome revealed by metagenomics and culture.</title>
        <authorList>
            <person name="Gilroy R."/>
            <person name="Ravi A."/>
            <person name="Getino M."/>
            <person name="Pursley I."/>
            <person name="Horton D.L."/>
            <person name="Alikhan N.F."/>
            <person name="Baker D."/>
            <person name="Gharbi K."/>
            <person name="Hall N."/>
            <person name="Watson M."/>
            <person name="Adriaenssens E.M."/>
            <person name="Foster-Nyarko E."/>
            <person name="Jarju S."/>
            <person name="Secka A."/>
            <person name="Antonio M."/>
            <person name="Oren A."/>
            <person name="Chaudhuri R.R."/>
            <person name="La Ragione R."/>
            <person name="Hildebrand F."/>
            <person name="Pallen M.J."/>
        </authorList>
    </citation>
    <scope>NUCLEOTIDE SEQUENCE</scope>
    <source>
        <strain evidence="2">687</strain>
    </source>
</reference>
<protein>
    <submittedName>
        <fullName evidence="2">ClpXP protease specificity-enhancing factor</fullName>
    </submittedName>
</protein>
<dbReference type="Proteomes" id="UP000824150">
    <property type="component" value="Unassembled WGS sequence"/>
</dbReference>
<keyword evidence="2" id="KW-0378">Hydrolase</keyword>
<reference evidence="2" key="2">
    <citation type="submission" date="2021-04" db="EMBL/GenBank/DDBJ databases">
        <authorList>
            <person name="Gilroy R."/>
        </authorList>
    </citation>
    <scope>NUCLEOTIDE SEQUENCE</scope>
    <source>
        <strain evidence="2">687</strain>
    </source>
</reference>
<evidence type="ECO:0000313" key="3">
    <source>
        <dbReference type="Proteomes" id="UP000824150"/>
    </source>
</evidence>
<evidence type="ECO:0000256" key="1">
    <source>
        <dbReference type="SAM" id="MobiDB-lite"/>
    </source>
</evidence>
<dbReference type="Gene3D" id="2.30.30.220">
    <property type="entry name" value="SspB-like"/>
    <property type="match status" value="1"/>
</dbReference>
<organism evidence="2 3">
    <name type="scientific">Candidatus Anaerobiospirillum merdipullorum</name>
    <dbReference type="NCBI Taxonomy" id="2838450"/>
    <lineage>
        <taxon>Bacteria</taxon>
        <taxon>Pseudomonadati</taxon>
        <taxon>Pseudomonadota</taxon>
        <taxon>Gammaproteobacteria</taxon>
        <taxon>Aeromonadales</taxon>
        <taxon>Succinivibrionaceae</taxon>
        <taxon>Anaerobiospirillum</taxon>
    </lineage>
</organism>
<evidence type="ECO:0000313" key="2">
    <source>
        <dbReference type="EMBL" id="MBU3826159.1"/>
    </source>
</evidence>
<dbReference type="Pfam" id="PF04386">
    <property type="entry name" value="SspB"/>
    <property type="match status" value="1"/>
</dbReference>
<accession>A0A9E2NT66</accession>
<keyword evidence="2" id="KW-0645">Protease</keyword>
<dbReference type="GO" id="GO:0045732">
    <property type="term" value="P:positive regulation of protein catabolic process"/>
    <property type="evidence" value="ECO:0007669"/>
    <property type="project" value="TreeGrafter"/>
</dbReference>
<proteinExistence type="predicted"/>
<dbReference type="EMBL" id="JAHLFG010000018">
    <property type="protein sequence ID" value="MBU3826159.1"/>
    <property type="molecule type" value="Genomic_DNA"/>
</dbReference>
<dbReference type="GO" id="GO:0005840">
    <property type="term" value="C:ribosome"/>
    <property type="evidence" value="ECO:0007669"/>
    <property type="project" value="TreeGrafter"/>
</dbReference>
<dbReference type="InterPro" id="IPR007481">
    <property type="entry name" value="SspB"/>
</dbReference>
<comment type="caution">
    <text evidence="2">The sequence shown here is derived from an EMBL/GenBank/DDBJ whole genome shotgun (WGS) entry which is preliminary data.</text>
</comment>
<dbReference type="GO" id="GO:0006508">
    <property type="term" value="P:proteolysis"/>
    <property type="evidence" value="ECO:0007669"/>
    <property type="project" value="UniProtKB-KW"/>
</dbReference>